<dbReference type="InterPro" id="IPR001296">
    <property type="entry name" value="Glyco_trans_1"/>
</dbReference>
<dbReference type="KEGG" id="ahb:bsdtb5_38350"/>
<evidence type="ECO:0000313" key="3">
    <source>
        <dbReference type="EMBL" id="BCN32540.1"/>
    </source>
</evidence>
<gene>
    <name evidence="3" type="ORF">bsdtb5_38350</name>
</gene>
<organism evidence="3 4">
    <name type="scientific">Anaeromicropila herbilytica</name>
    <dbReference type="NCBI Taxonomy" id="2785025"/>
    <lineage>
        <taxon>Bacteria</taxon>
        <taxon>Bacillati</taxon>
        <taxon>Bacillota</taxon>
        <taxon>Clostridia</taxon>
        <taxon>Lachnospirales</taxon>
        <taxon>Lachnospiraceae</taxon>
        <taxon>Anaeromicropila</taxon>
    </lineage>
</organism>
<keyword evidence="4" id="KW-1185">Reference proteome</keyword>
<dbReference type="RefSeq" id="WP_271713583.1">
    <property type="nucleotide sequence ID" value="NZ_AP024169.1"/>
</dbReference>
<protein>
    <submittedName>
        <fullName evidence="3">Flavodoxin</fullName>
    </submittedName>
</protein>
<name>A0A7R7EPV8_9FIRM</name>
<dbReference type="Proteomes" id="UP000595897">
    <property type="component" value="Chromosome"/>
</dbReference>
<dbReference type="AlphaFoldDB" id="A0A7R7EPV8"/>
<evidence type="ECO:0000313" key="4">
    <source>
        <dbReference type="Proteomes" id="UP000595897"/>
    </source>
</evidence>
<dbReference type="EMBL" id="AP024169">
    <property type="protein sequence ID" value="BCN32540.1"/>
    <property type="molecule type" value="Genomic_DNA"/>
</dbReference>
<dbReference type="SUPFAM" id="SSF53756">
    <property type="entry name" value="UDP-Glycosyltransferase/glycogen phosphorylase"/>
    <property type="match status" value="1"/>
</dbReference>
<reference evidence="3 4" key="1">
    <citation type="submission" date="2020-11" db="EMBL/GenBank/DDBJ databases">
        <title>Draft genome sequencing of a Lachnospiraceae strain isolated from anoxic soil subjected to BSD treatment.</title>
        <authorList>
            <person name="Uek A."/>
            <person name="Tonouchi A."/>
        </authorList>
    </citation>
    <scope>NUCLEOTIDE SEQUENCE [LARGE SCALE GENOMIC DNA]</scope>
    <source>
        <strain evidence="3 4">TB5</strain>
    </source>
</reference>
<feature type="domain" description="Glycosyl transferase family 1" evidence="2">
    <location>
        <begin position="543"/>
        <end position="699"/>
    </location>
</feature>
<accession>A0A7R7EPV8</accession>
<dbReference type="Gene3D" id="3.40.50.2000">
    <property type="entry name" value="Glycogen Phosphorylase B"/>
    <property type="match status" value="1"/>
</dbReference>
<proteinExistence type="predicted"/>
<keyword evidence="1" id="KW-0175">Coiled coil</keyword>
<dbReference type="GO" id="GO:0016757">
    <property type="term" value="F:glycosyltransferase activity"/>
    <property type="evidence" value="ECO:0007669"/>
    <property type="project" value="InterPro"/>
</dbReference>
<evidence type="ECO:0000259" key="2">
    <source>
        <dbReference type="Pfam" id="PF00534"/>
    </source>
</evidence>
<evidence type="ECO:0000256" key="1">
    <source>
        <dbReference type="SAM" id="Coils"/>
    </source>
</evidence>
<sequence>MNNEIVLCYTETVDSKSNVYKYLEDLDSKGYEVHLFSNTITNHVFPHVILNNLDQIYEIDKEYIFLSDIEELFGLVYRVYHQTFAKFIYFQQNKHDFISIEYINDPIYSYLSKYCDLQEEHLNKPIYTNIDKDSMVFIEYKKFPLTDLYEQANINDMDSYIQKYYWIDDKFYVFEPKPSNDRIIFGANCNITPSITNTEYIFNYSSDLIIKTYEHLQKCKVGADSYELERNGHNIENQIRSLTKYNFTFIIRILEDFECLYDDSLIFQAIYLLSMLAEITKKPTYLEQILKKSITSSLLTVENKYYIYQQIKSFGFYQPLEGINYIDELKTDLYRNIYKAYYDKLSDTLKPIPLKERNKDIVIIFTYQFLENTHPPTHTTLERAYDLQKSMGKKVIIINTRENITTSGICPFYNLLIGNCKLDLSERSEVVFRDETFDFYQPVKPMPDYNEIKYLIELVKKLKPYLILNIGCSSIVADICGNLVPEISIPVVGSSLPMTMSKFSVWGRKVREEEWEDLYKKGYDKDSIIESTFTFDAKPDNISKSRDELNLPKDKFLMLIVGNRLDYDITDEYIKCVKETFDMGTHLVIAGDFDKYEEFCEKYEGLSENSTCLGRVNSINPIYKNCDLYVNSKRVGGGTSLAEAFYNGLPCVTIDFGDIAVATGEDFWVKDYDEMKEVIRKYVTDSNFYNIMREKAIKRADDLTNSAKALKEIISKAEKSKYFF</sequence>
<dbReference type="Pfam" id="PF00534">
    <property type="entry name" value="Glycos_transf_1"/>
    <property type="match status" value="1"/>
</dbReference>
<feature type="coiled-coil region" evidence="1">
    <location>
        <begin position="693"/>
        <end position="720"/>
    </location>
</feature>